<proteinExistence type="inferred from homology"/>
<evidence type="ECO:0000256" key="2">
    <source>
        <dbReference type="HAMAP-Rule" id="MF_00048"/>
    </source>
</evidence>
<accession>A0A1F6DKH2</accession>
<dbReference type="InterPro" id="IPR003509">
    <property type="entry name" value="UPF0102_YraN-like"/>
</dbReference>
<evidence type="ECO:0000313" key="3">
    <source>
        <dbReference type="EMBL" id="OGG61931.1"/>
    </source>
</evidence>
<dbReference type="InterPro" id="IPR011335">
    <property type="entry name" value="Restrct_endonuc-II-like"/>
</dbReference>
<dbReference type="SUPFAM" id="SSF52980">
    <property type="entry name" value="Restriction endonuclease-like"/>
    <property type="match status" value="1"/>
</dbReference>
<dbReference type="HAMAP" id="MF_00048">
    <property type="entry name" value="UPF0102"/>
    <property type="match status" value="1"/>
</dbReference>
<name>A0A1F6DKH2_9BACT</name>
<dbReference type="STRING" id="1798491.A3C87_00860"/>
<sequence length="206" mass="24336">MIVLLVLHFQAIHKLWIDLWTVWITDIYFRQVLQISLFFNIIIGHSTQERFTLKHFSSVENSGRMFHMKLDVGKIGESIAAEYLESQGFTVLERNYSQTVGEIDIVCRKGRILHFVEVKATEYPNRVKLEEDVSYETHQINLRVDDQKMQNLRKVISIYNSERKFKGVYVIDALFVYLVPYETYAAVEMLEDIELELTKGDDWDFE</sequence>
<evidence type="ECO:0000256" key="1">
    <source>
        <dbReference type="ARBA" id="ARBA00006738"/>
    </source>
</evidence>
<dbReference type="PANTHER" id="PTHR34039">
    <property type="entry name" value="UPF0102 PROTEIN YRAN"/>
    <property type="match status" value="1"/>
</dbReference>
<reference evidence="3 4" key="1">
    <citation type="journal article" date="2016" name="Nat. Commun.">
        <title>Thousands of microbial genomes shed light on interconnected biogeochemical processes in an aquifer system.</title>
        <authorList>
            <person name="Anantharaman K."/>
            <person name="Brown C.T."/>
            <person name="Hug L.A."/>
            <person name="Sharon I."/>
            <person name="Castelle C.J."/>
            <person name="Probst A.J."/>
            <person name="Thomas B.C."/>
            <person name="Singh A."/>
            <person name="Wilkins M.J."/>
            <person name="Karaoz U."/>
            <person name="Brodie E.L."/>
            <person name="Williams K.H."/>
            <person name="Hubbard S.S."/>
            <person name="Banfield J.F."/>
        </authorList>
    </citation>
    <scope>NUCLEOTIDE SEQUENCE [LARGE SCALE GENOMIC DNA]</scope>
</reference>
<evidence type="ECO:0000313" key="4">
    <source>
        <dbReference type="Proteomes" id="UP000176511"/>
    </source>
</evidence>
<comment type="caution">
    <text evidence="3">The sequence shown here is derived from an EMBL/GenBank/DDBJ whole genome shotgun (WGS) entry which is preliminary data.</text>
</comment>
<organism evidence="3 4">
    <name type="scientific">Candidatus Kaiserbacteria bacterium RIFCSPHIGHO2_02_FULL_49_34</name>
    <dbReference type="NCBI Taxonomy" id="1798491"/>
    <lineage>
        <taxon>Bacteria</taxon>
        <taxon>Candidatus Kaiseribacteriota</taxon>
    </lineage>
</organism>
<dbReference type="PANTHER" id="PTHR34039:SF1">
    <property type="entry name" value="UPF0102 PROTEIN YRAN"/>
    <property type="match status" value="1"/>
</dbReference>
<dbReference type="InterPro" id="IPR011856">
    <property type="entry name" value="tRNA_endonuc-like_dom_sf"/>
</dbReference>
<gene>
    <name evidence="3" type="ORF">A3C87_00860</name>
</gene>
<dbReference type="Proteomes" id="UP000176511">
    <property type="component" value="Unassembled WGS sequence"/>
</dbReference>
<dbReference type="AlphaFoldDB" id="A0A1F6DKH2"/>
<comment type="similarity">
    <text evidence="1 2">Belongs to the UPF0102 family.</text>
</comment>
<dbReference type="EMBL" id="MFLE01000014">
    <property type="protein sequence ID" value="OGG61931.1"/>
    <property type="molecule type" value="Genomic_DNA"/>
</dbReference>
<dbReference type="Pfam" id="PF02021">
    <property type="entry name" value="UPF0102"/>
    <property type="match status" value="1"/>
</dbReference>
<protein>
    <recommendedName>
        <fullName evidence="2">UPF0102 protein A3C87_00860</fullName>
    </recommendedName>
</protein>
<dbReference type="Gene3D" id="3.40.1350.10">
    <property type="match status" value="1"/>
</dbReference>
<dbReference type="GO" id="GO:0003676">
    <property type="term" value="F:nucleic acid binding"/>
    <property type="evidence" value="ECO:0007669"/>
    <property type="project" value="InterPro"/>
</dbReference>